<dbReference type="AlphaFoldDB" id="A0A4Y3QIW6"/>
<feature type="transmembrane region" description="Helical" evidence="2">
    <location>
        <begin position="99"/>
        <end position="116"/>
    </location>
</feature>
<dbReference type="EMBL" id="BJML01000001">
    <property type="protein sequence ID" value="GEB44817.1"/>
    <property type="molecule type" value="Genomic_DNA"/>
</dbReference>
<proteinExistence type="predicted"/>
<evidence type="ECO:0000256" key="2">
    <source>
        <dbReference type="SAM" id="Phobius"/>
    </source>
</evidence>
<reference evidence="3 4" key="1">
    <citation type="submission" date="2019-06" db="EMBL/GenBank/DDBJ databases">
        <title>Whole genome shotgun sequence of Microbacterium testaceum NBRC 12675.</title>
        <authorList>
            <person name="Hosoyama A."/>
            <person name="Uohara A."/>
            <person name="Ohji S."/>
            <person name="Ichikawa N."/>
        </authorList>
    </citation>
    <scope>NUCLEOTIDE SEQUENCE [LARGE SCALE GENOMIC DNA]</scope>
    <source>
        <strain evidence="3 4">NBRC 12675</strain>
    </source>
</reference>
<feature type="transmembrane region" description="Helical" evidence="2">
    <location>
        <begin position="209"/>
        <end position="229"/>
    </location>
</feature>
<feature type="transmembrane region" description="Helical" evidence="2">
    <location>
        <begin position="136"/>
        <end position="155"/>
    </location>
</feature>
<keyword evidence="2" id="KW-1133">Transmembrane helix</keyword>
<feature type="region of interest" description="Disordered" evidence="1">
    <location>
        <begin position="1"/>
        <end position="51"/>
    </location>
</feature>
<protein>
    <submittedName>
        <fullName evidence="3">Uncharacterized protein</fullName>
    </submittedName>
</protein>
<gene>
    <name evidence="3" type="ORF">MTE01_07620</name>
</gene>
<evidence type="ECO:0000313" key="4">
    <source>
        <dbReference type="Proteomes" id="UP000319525"/>
    </source>
</evidence>
<dbReference type="GeneID" id="71840432"/>
<keyword evidence="2" id="KW-0472">Membrane</keyword>
<feature type="compositionally biased region" description="Basic and acidic residues" evidence="1">
    <location>
        <begin position="10"/>
        <end position="19"/>
    </location>
</feature>
<name>A0A4Y3QIW6_MICTE</name>
<feature type="compositionally biased region" description="Low complexity" evidence="1">
    <location>
        <begin position="250"/>
        <end position="270"/>
    </location>
</feature>
<dbReference type="Proteomes" id="UP000319525">
    <property type="component" value="Unassembled WGS sequence"/>
</dbReference>
<organism evidence="3 4">
    <name type="scientific">Microbacterium testaceum</name>
    <name type="common">Aureobacterium testaceum</name>
    <name type="synonym">Brevibacterium testaceum</name>
    <dbReference type="NCBI Taxonomy" id="2033"/>
    <lineage>
        <taxon>Bacteria</taxon>
        <taxon>Bacillati</taxon>
        <taxon>Actinomycetota</taxon>
        <taxon>Actinomycetes</taxon>
        <taxon>Micrococcales</taxon>
        <taxon>Microbacteriaceae</taxon>
        <taxon>Microbacterium</taxon>
    </lineage>
</organism>
<evidence type="ECO:0000313" key="3">
    <source>
        <dbReference type="EMBL" id="GEB44817.1"/>
    </source>
</evidence>
<sequence length="423" mass="45075">MTDPTPHDGFTPRDPDRLDGAPSDPRAPYEPTGARRKGSDGADATDLAGHDTGALDAASRGAFLPAAAHANAHAGGHPHIDADADRPNYGVGPFSVREVSLLGIWVVAFFVSFFRTNILESGSGVLVGGANVWLSGLWWIPAIALPTVAVGLIVLRRLSPQGIRRVGSLGIDQFSSVAFTVAALVWVAWVWDAVAVFDSNGVWTRSWVIWVEAVLLLAGVVLTVFAPFIPPFSADFRGREEIPAHRTARPIRPVVVRPRTPRTPKAPTAAQASIPTAATPSGAEVGAEVPAPGSYTGSTDLAHDAAPATSVLPAHADENDTDVFAPLRADDDDRDDHSRWVAPVGDEPTAEQRSAHDDHPHAQAFWALAPEQREIVDDYGSPIFHIGPTAWALVIEDRGETFVVRHDDGRIGYLHDVSGVTRG</sequence>
<feature type="region of interest" description="Disordered" evidence="1">
    <location>
        <begin position="248"/>
        <end position="301"/>
    </location>
</feature>
<evidence type="ECO:0000256" key="1">
    <source>
        <dbReference type="SAM" id="MobiDB-lite"/>
    </source>
</evidence>
<dbReference type="RefSeq" id="WP_246077957.1">
    <property type="nucleotide sequence ID" value="NZ_BJML01000001.1"/>
</dbReference>
<comment type="caution">
    <text evidence="3">The sequence shown here is derived from an EMBL/GenBank/DDBJ whole genome shotgun (WGS) entry which is preliminary data.</text>
</comment>
<feature type="transmembrane region" description="Helical" evidence="2">
    <location>
        <begin position="176"/>
        <end position="197"/>
    </location>
</feature>
<keyword evidence="2" id="KW-0812">Transmembrane</keyword>
<accession>A0A4Y3QIW6</accession>